<name>A0A8D5UEA9_9BACL</name>
<reference evidence="1" key="1">
    <citation type="journal article" date="2013" name="Int. J. Syst. Evol. Microbiol.">
        <title>Polycladomyces abyssicola gen. nov., sp. nov., a thermophilic filamentous bacterium isolated from hemipelagic sediment.</title>
        <authorList>
            <person name="Tsubouchi T."/>
            <person name="Shimane Y."/>
            <person name="Mori K."/>
            <person name="Usui K."/>
            <person name="Hiraki T."/>
            <person name="Tame A."/>
            <person name="Uematsu K."/>
            <person name="Maruyama T."/>
            <person name="Hatada Y."/>
        </authorList>
    </citation>
    <scope>NUCLEOTIDE SEQUENCE</scope>
    <source>
        <strain evidence="1">JIR-001</strain>
    </source>
</reference>
<dbReference type="RefSeq" id="WP_212774896.1">
    <property type="nucleotide sequence ID" value="NZ_AP024601.1"/>
</dbReference>
<gene>
    <name evidence="1" type="ORF">JIR001_15000</name>
</gene>
<reference evidence="1" key="2">
    <citation type="journal article" date="2021" name="Microbiol. Resour. Announc.">
        <title>Complete Genome Sequence of Polycladomyces abyssicola JIR-001T, Isolated from Hemipelagic Sediment in Deep Seawater.</title>
        <authorList>
            <person name="Tsubouchi T."/>
            <person name="Kaneko Y."/>
        </authorList>
    </citation>
    <scope>NUCLEOTIDE SEQUENCE</scope>
    <source>
        <strain evidence="1">JIR-001</strain>
    </source>
</reference>
<evidence type="ECO:0000313" key="2">
    <source>
        <dbReference type="Proteomes" id="UP000677436"/>
    </source>
</evidence>
<accession>A0A8D5UEA9</accession>
<evidence type="ECO:0000313" key="1">
    <source>
        <dbReference type="EMBL" id="BCU81717.1"/>
    </source>
</evidence>
<proteinExistence type="predicted"/>
<keyword evidence="2" id="KW-1185">Reference proteome</keyword>
<organism evidence="1 2">
    <name type="scientific">Polycladomyces abyssicola</name>
    <dbReference type="NCBI Taxonomy" id="1125966"/>
    <lineage>
        <taxon>Bacteria</taxon>
        <taxon>Bacillati</taxon>
        <taxon>Bacillota</taxon>
        <taxon>Bacilli</taxon>
        <taxon>Bacillales</taxon>
        <taxon>Thermoactinomycetaceae</taxon>
        <taxon>Polycladomyces</taxon>
    </lineage>
</organism>
<dbReference type="Proteomes" id="UP000677436">
    <property type="component" value="Chromosome"/>
</dbReference>
<dbReference type="KEGG" id="pabs:JIR001_15000"/>
<dbReference type="AlphaFoldDB" id="A0A8D5UEA9"/>
<sequence length="51" mass="5986">MSARAIDLMLKQIGHDAEIILNQFRRFVLTIFGIRSRFSWPKETGMNAYEL</sequence>
<dbReference type="EMBL" id="AP024601">
    <property type="protein sequence ID" value="BCU81717.1"/>
    <property type="molecule type" value="Genomic_DNA"/>
</dbReference>
<protein>
    <submittedName>
        <fullName evidence="1">Uncharacterized protein</fullName>
    </submittedName>
</protein>